<protein>
    <recommendedName>
        <fullName evidence="3">Restriction endonuclease</fullName>
    </recommendedName>
</protein>
<comment type="caution">
    <text evidence="1">The sequence shown here is derived from an EMBL/GenBank/DDBJ whole genome shotgun (WGS) entry which is preliminary data.</text>
</comment>
<dbReference type="Proteomes" id="UP001156706">
    <property type="component" value="Unassembled WGS sequence"/>
</dbReference>
<organism evidence="1 2">
    <name type="scientific">Chitinimonas prasina</name>
    <dbReference type="NCBI Taxonomy" id="1434937"/>
    <lineage>
        <taxon>Bacteria</taxon>
        <taxon>Pseudomonadati</taxon>
        <taxon>Pseudomonadota</taxon>
        <taxon>Betaproteobacteria</taxon>
        <taxon>Neisseriales</taxon>
        <taxon>Chitinibacteraceae</taxon>
        <taxon>Chitinimonas</taxon>
    </lineage>
</organism>
<evidence type="ECO:0008006" key="3">
    <source>
        <dbReference type="Google" id="ProtNLM"/>
    </source>
</evidence>
<reference evidence="2" key="1">
    <citation type="journal article" date="2019" name="Int. J. Syst. Evol. Microbiol.">
        <title>The Global Catalogue of Microorganisms (GCM) 10K type strain sequencing project: providing services to taxonomists for standard genome sequencing and annotation.</title>
        <authorList>
            <consortium name="The Broad Institute Genomics Platform"/>
            <consortium name="The Broad Institute Genome Sequencing Center for Infectious Disease"/>
            <person name="Wu L."/>
            <person name="Ma J."/>
        </authorList>
    </citation>
    <scope>NUCLEOTIDE SEQUENCE [LARGE SCALE GENOMIC DNA]</scope>
    <source>
        <strain evidence="2">NBRC 110044</strain>
    </source>
</reference>
<dbReference type="SUPFAM" id="SSF52980">
    <property type="entry name" value="Restriction endonuclease-like"/>
    <property type="match status" value="1"/>
</dbReference>
<dbReference type="RefSeq" id="WP_284196389.1">
    <property type="nucleotide sequence ID" value="NZ_BSOG01000002.1"/>
</dbReference>
<evidence type="ECO:0000313" key="1">
    <source>
        <dbReference type="EMBL" id="GLR13282.1"/>
    </source>
</evidence>
<name>A0ABQ5YFL9_9NEIS</name>
<evidence type="ECO:0000313" key="2">
    <source>
        <dbReference type="Proteomes" id="UP001156706"/>
    </source>
</evidence>
<keyword evidence="2" id="KW-1185">Reference proteome</keyword>
<proteinExistence type="predicted"/>
<accession>A0ABQ5YFL9</accession>
<dbReference type="InterPro" id="IPR011335">
    <property type="entry name" value="Restrct_endonuc-II-like"/>
</dbReference>
<dbReference type="EMBL" id="BSOG01000002">
    <property type="protein sequence ID" value="GLR13282.1"/>
    <property type="molecule type" value="Genomic_DNA"/>
</dbReference>
<sequence length="339" mass="38951">MNHNEHISQTFEELVRKILEVNSFSVQTPESKTLDFLADYNNEKWAIEVKYYRTARAQIPLIESAATKLIVECEKLGATRGILVASCYIPLAARIELEGRYKIAFADRTDLEIWASKDPDLLDKLAAYLNEDPIPGAEEHGRNFGDVISLTNQPPSPSTPVITKGADLCKELRELQAGKNTWSKYEDICDRILHYLFPNNLHGWHKQLSTEGKHSRFDYVCRIKPSTEFWQFLLDNLNSRYITFEFKNYTEKIKQGQVLTTEKYLLEKALRRVAIIITRKGADEGANAMIQGAMREHGKLILVIEDNHVCEMLHMKDRGDDPSDLLFDIADYFLLTLPR</sequence>
<gene>
    <name evidence="1" type="ORF">GCM10007907_20720</name>
</gene>